<proteinExistence type="predicted"/>
<feature type="transmembrane region" description="Helical" evidence="1">
    <location>
        <begin position="7"/>
        <end position="26"/>
    </location>
</feature>
<gene>
    <name evidence="3" type="ORF">H8S54_13480</name>
</gene>
<keyword evidence="1" id="KW-0812">Transmembrane</keyword>
<dbReference type="Pfam" id="PF01841">
    <property type="entry name" value="Transglut_core"/>
    <property type="match status" value="1"/>
</dbReference>
<evidence type="ECO:0000313" key="3">
    <source>
        <dbReference type="EMBL" id="MBC5652089.1"/>
    </source>
</evidence>
<feature type="domain" description="Transglutaminase-like" evidence="2">
    <location>
        <begin position="215"/>
        <end position="273"/>
    </location>
</feature>
<dbReference type="EMBL" id="JACOOT010000032">
    <property type="protein sequence ID" value="MBC5652089.1"/>
    <property type="molecule type" value="Genomic_DNA"/>
</dbReference>
<evidence type="ECO:0000313" key="4">
    <source>
        <dbReference type="Proteomes" id="UP000652847"/>
    </source>
</evidence>
<dbReference type="SUPFAM" id="SSF54001">
    <property type="entry name" value="Cysteine proteinases"/>
    <property type="match status" value="1"/>
</dbReference>
<evidence type="ECO:0000256" key="1">
    <source>
        <dbReference type="SAM" id="Phobius"/>
    </source>
</evidence>
<protein>
    <submittedName>
        <fullName evidence="3">Transglutaminase-like superfamily</fullName>
    </submittedName>
</protein>
<dbReference type="InterPro" id="IPR002931">
    <property type="entry name" value="Transglutaminase-like"/>
</dbReference>
<dbReference type="AlphaFoldDB" id="A0A8I0ABB2"/>
<comment type="caution">
    <text evidence="3">The sequence shown here is derived from an EMBL/GenBank/DDBJ whole genome shotgun (WGS) entry which is preliminary data.</text>
</comment>
<evidence type="ECO:0000259" key="2">
    <source>
        <dbReference type="SMART" id="SM00460"/>
    </source>
</evidence>
<accession>A0A8I0ABB2</accession>
<reference evidence="3 4" key="1">
    <citation type="submission" date="2020-08" db="EMBL/GenBank/DDBJ databases">
        <title>Genome public.</title>
        <authorList>
            <person name="Liu C."/>
            <person name="Sun Q."/>
        </authorList>
    </citation>
    <scope>NUCLEOTIDE SEQUENCE [LARGE SCALE GENOMIC DNA]</scope>
    <source>
        <strain evidence="3 4">BX17</strain>
    </source>
</reference>
<dbReference type="RefSeq" id="WP_186901653.1">
    <property type="nucleotide sequence ID" value="NZ_JACOOT010000032.1"/>
</dbReference>
<dbReference type="Proteomes" id="UP000652847">
    <property type="component" value="Unassembled WGS sequence"/>
</dbReference>
<sequence length="414" mass="47890">MRKRNPWKLIFIILFAAAVLVGIYVYQQQYEPGSLLEKAGEKLFENAPEIFSGEPKEVRELRKQKIAGTDEQSGRQEYYFGLLTEEEQRGYREMLTGIQNREKEFYLTVYEDDTVNRVYHAVLMDHPELFWVHNRKSVYKTTFSDGNYCTFSPGYSYTEEEIEEIQKAAENACQEVSALLPEGADDYEKAKTVYTYLINTAEYQESEDDQSMAGIFWKKQAVCAGYAGAAQYLLEYLGVPCIYVEGSTAGSTEGHAWNIILLDGDYYYFDATNGDQPEFLEGDAVQLAEHKTILYDYLCPFPKEYEMTYTPSSEFTLPECTATAKNFYVLNQGCFDTYDYQEILAYCQMRLNNGAAVVRFKFSTQEAFDAAKAEWINGDSIQETARYYMTLYGMNQVEYHYGILENMKTIYYMF</sequence>
<keyword evidence="4" id="KW-1185">Reference proteome</keyword>
<keyword evidence="1" id="KW-0472">Membrane</keyword>
<name>A0A8I0ABB2_9FIRM</name>
<dbReference type="Gene3D" id="3.10.620.30">
    <property type="match status" value="1"/>
</dbReference>
<dbReference type="SMART" id="SM00460">
    <property type="entry name" value="TGc"/>
    <property type="match status" value="1"/>
</dbReference>
<keyword evidence="1" id="KW-1133">Transmembrane helix</keyword>
<dbReference type="InterPro" id="IPR038765">
    <property type="entry name" value="Papain-like_cys_pep_sf"/>
</dbReference>
<organism evidence="3 4">
    <name type="scientific">Blautia segnis</name>
    <dbReference type="NCBI Taxonomy" id="2763030"/>
    <lineage>
        <taxon>Bacteria</taxon>
        <taxon>Bacillati</taxon>
        <taxon>Bacillota</taxon>
        <taxon>Clostridia</taxon>
        <taxon>Lachnospirales</taxon>
        <taxon>Lachnospiraceae</taxon>
        <taxon>Blautia</taxon>
    </lineage>
</organism>